<reference evidence="2" key="2">
    <citation type="submission" date="2015-01" db="EMBL/GenBank/DDBJ databases">
        <title>Evolutionary Origins and Diversification of the Mycorrhizal Mutualists.</title>
        <authorList>
            <consortium name="DOE Joint Genome Institute"/>
            <consortium name="Mycorrhizal Genomics Consortium"/>
            <person name="Kohler A."/>
            <person name="Kuo A."/>
            <person name="Nagy L.G."/>
            <person name="Floudas D."/>
            <person name="Copeland A."/>
            <person name="Barry K.W."/>
            <person name="Cichocki N."/>
            <person name="Veneault-Fourrey C."/>
            <person name="LaButti K."/>
            <person name="Lindquist E.A."/>
            <person name="Lipzen A."/>
            <person name="Lundell T."/>
            <person name="Morin E."/>
            <person name="Murat C."/>
            <person name="Riley R."/>
            <person name="Ohm R."/>
            <person name="Sun H."/>
            <person name="Tunlid A."/>
            <person name="Henrissat B."/>
            <person name="Grigoriev I.V."/>
            <person name="Hibbett D.S."/>
            <person name="Martin F."/>
        </authorList>
    </citation>
    <scope>NUCLEOTIDE SEQUENCE [LARGE SCALE GENOMIC DNA]</scope>
    <source>
        <strain evidence="2">LaAM-08-1</strain>
    </source>
</reference>
<organism evidence="1 2">
    <name type="scientific">Laccaria amethystina LaAM-08-1</name>
    <dbReference type="NCBI Taxonomy" id="1095629"/>
    <lineage>
        <taxon>Eukaryota</taxon>
        <taxon>Fungi</taxon>
        <taxon>Dikarya</taxon>
        <taxon>Basidiomycota</taxon>
        <taxon>Agaricomycotina</taxon>
        <taxon>Agaricomycetes</taxon>
        <taxon>Agaricomycetidae</taxon>
        <taxon>Agaricales</taxon>
        <taxon>Agaricineae</taxon>
        <taxon>Hydnangiaceae</taxon>
        <taxon>Laccaria</taxon>
    </lineage>
</organism>
<protein>
    <recommendedName>
        <fullName evidence="3">F-box domain-containing protein</fullName>
    </recommendedName>
</protein>
<gene>
    <name evidence="1" type="ORF">K443DRAFT_682196</name>
</gene>
<dbReference type="Proteomes" id="UP000054477">
    <property type="component" value="Unassembled WGS sequence"/>
</dbReference>
<reference evidence="1 2" key="1">
    <citation type="submission" date="2014-04" db="EMBL/GenBank/DDBJ databases">
        <authorList>
            <consortium name="DOE Joint Genome Institute"/>
            <person name="Kuo A."/>
            <person name="Kohler A."/>
            <person name="Nagy L.G."/>
            <person name="Floudas D."/>
            <person name="Copeland A."/>
            <person name="Barry K.W."/>
            <person name="Cichocki N."/>
            <person name="Veneault-Fourrey C."/>
            <person name="LaButti K."/>
            <person name="Lindquist E.A."/>
            <person name="Lipzen A."/>
            <person name="Lundell T."/>
            <person name="Morin E."/>
            <person name="Murat C."/>
            <person name="Sun H."/>
            <person name="Tunlid A."/>
            <person name="Henrissat B."/>
            <person name="Grigoriev I.V."/>
            <person name="Hibbett D.S."/>
            <person name="Martin F."/>
            <person name="Nordberg H.P."/>
            <person name="Cantor M.N."/>
            <person name="Hua S.X."/>
        </authorList>
    </citation>
    <scope>NUCLEOTIDE SEQUENCE [LARGE SCALE GENOMIC DNA]</scope>
    <source>
        <strain evidence="1 2">LaAM-08-1</strain>
    </source>
</reference>
<dbReference type="HOGENOM" id="CLU_2928989_0_0_1"/>
<name>A0A0C9X5T6_9AGAR</name>
<sequence length="61" mass="6936">METAIQHQQPRPEPAISKLSAEILSYIFILNVSHISRQSLETSVNSSRVCRLWRGVILSFP</sequence>
<keyword evidence="2" id="KW-1185">Reference proteome</keyword>
<evidence type="ECO:0000313" key="2">
    <source>
        <dbReference type="Proteomes" id="UP000054477"/>
    </source>
</evidence>
<feature type="non-terminal residue" evidence="1">
    <location>
        <position position="61"/>
    </location>
</feature>
<accession>A0A0C9X5T6</accession>
<proteinExistence type="predicted"/>
<dbReference type="EMBL" id="KN838714">
    <property type="protein sequence ID" value="KIJ96673.1"/>
    <property type="molecule type" value="Genomic_DNA"/>
</dbReference>
<evidence type="ECO:0008006" key="3">
    <source>
        <dbReference type="Google" id="ProtNLM"/>
    </source>
</evidence>
<dbReference type="AlphaFoldDB" id="A0A0C9X5T6"/>
<evidence type="ECO:0000313" key="1">
    <source>
        <dbReference type="EMBL" id="KIJ96673.1"/>
    </source>
</evidence>
<dbReference type="OrthoDB" id="2979028at2759"/>